<proteinExistence type="predicted"/>
<dbReference type="Proteomes" id="UP000612233">
    <property type="component" value="Unassembled WGS sequence"/>
</dbReference>
<name>A0A927BCV2_9BACT</name>
<organism evidence="2 3">
    <name type="scientific">Hymenobacter montanus</name>
    <dbReference type="NCBI Taxonomy" id="2771359"/>
    <lineage>
        <taxon>Bacteria</taxon>
        <taxon>Pseudomonadati</taxon>
        <taxon>Bacteroidota</taxon>
        <taxon>Cytophagia</taxon>
        <taxon>Cytophagales</taxon>
        <taxon>Hymenobacteraceae</taxon>
        <taxon>Hymenobacter</taxon>
    </lineage>
</organism>
<evidence type="ECO:0000313" key="2">
    <source>
        <dbReference type="EMBL" id="MBD2768455.1"/>
    </source>
</evidence>
<dbReference type="EMBL" id="JACXAD010000011">
    <property type="protein sequence ID" value="MBD2768455.1"/>
    <property type="molecule type" value="Genomic_DNA"/>
</dbReference>
<feature type="transmembrane region" description="Helical" evidence="1">
    <location>
        <begin position="39"/>
        <end position="60"/>
    </location>
</feature>
<keyword evidence="3" id="KW-1185">Reference proteome</keyword>
<gene>
    <name evidence="2" type="ORF">IC235_11195</name>
</gene>
<evidence type="ECO:0000256" key="1">
    <source>
        <dbReference type="SAM" id="Phobius"/>
    </source>
</evidence>
<keyword evidence="1" id="KW-0812">Transmembrane</keyword>
<protein>
    <submittedName>
        <fullName evidence="2">Uncharacterized protein</fullName>
    </submittedName>
</protein>
<keyword evidence="1" id="KW-1133">Transmembrane helix</keyword>
<reference evidence="2" key="1">
    <citation type="submission" date="2020-09" db="EMBL/GenBank/DDBJ databases">
        <authorList>
            <person name="Kim M.K."/>
        </authorList>
    </citation>
    <scope>NUCLEOTIDE SEQUENCE</scope>
    <source>
        <strain evidence="2">BT664</strain>
    </source>
</reference>
<comment type="caution">
    <text evidence="2">The sequence shown here is derived from an EMBL/GenBank/DDBJ whole genome shotgun (WGS) entry which is preliminary data.</text>
</comment>
<accession>A0A927BCV2</accession>
<keyword evidence="1" id="KW-0472">Membrane</keyword>
<evidence type="ECO:0000313" key="3">
    <source>
        <dbReference type="Proteomes" id="UP000612233"/>
    </source>
</evidence>
<dbReference type="AlphaFoldDB" id="A0A927BCV2"/>
<sequence length="105" mass="10762">MPFMLFSSNKIGHVGQILSGGFLGEVVVNNLTPPTPNQVQAWGAVIIQLLVGVVTIWATIRKALQQPQAVVQVPADVVPVISAAVVPTGSVISPVSVPAADGSAQ</sequence>
<dbReference type="RefSeq" id="WP_191005271.1">
    <property type="nucleotide sequence ID" value="NZ_JACXAD010000011.1"/>
</dbReference>